<feature type="domain" description="Transposase DDE" evidence="1">
    <location>
        <begin position="2"/>
        <end position="73"/>
    </location>
</feature>
<dbReference type="InterPro" id="IPR025668">
    <property type="entry name" value="Tnp_DDE_dom"/>
</dbReference>
<sequence length="78" mass="9335">MATLHRFEYQADRHTMIHLHDVLIQPFIDSFKTPPKKLILDFDATDNPIHGDQVGKYFNRYYDHHCFYPCMCFVVIDC</sequence>
<dbReference type="EMBL" id="CP007142">
    <property type="protein sequence ID" value="AJQ95509.1"/>
    <property type="molecule type" value="Genomic_DNA"/>
</dbReference>
<dbReference type="Pfam" id="PF13701">
    <property type="entry name" value="DDE_Tnp_1_4"/>
    <property type="match status" value="1"/>
</dbReference>
<accession>A0A0C5VYM6</accession>
<reference evidence="2 3" key="1">
    <citation type="submission" date="2014-01" db="EMBL/GenBank/DDBJ databases">
        <title>Full genme sequencing of cellulolytic bacterium Gynuella sunshinyii YC6258T gen. nov., sp. nov.</title>
        <authorList>
            <person name="Khan H."/>
            <person name="Chung E.J."/>
            <person name="Chung Y.R."/>
        </authorList>
    </citation>
    <scope>NUCLEOTIDE SEQUENCE [LARGE SCALE GENOMIC DNA]</scope>
    <source>
        <strain evidence="2 3">YC6258</strain>
    </source>
</reference>
<dbReference type="STRING" id="1445510.YC6258_03473"/>
<organism evidence="2 3">
    <name type="scientific">Gynuella sunshinyii YC6258</name>
    <dbReference type="NCBI Taxonomy" id="1445510"/>
    <lineage>
        <taxon>Bacteria</taxon>
        <taxon>Pseudomonadati</taxon>
        <taxon>Pseudomonadota</taxon>
        <taxon>Gammaproteobacteria</taxon>
        <taxon>Oceanospirillales</taxon>
        <taxon>Saccharospirillaceae</taxon>
        <taxon>Gynuella</taxon>
    </lineage>
</organism>
<evidence type="ECO:0000313" key="2">
    <source>
        <dbReference type="EMBL" id="AJQ95509.1"/>
    </source>
</evidence>
<keyword evidence="3" id="KW-1185">Reference proteome</keyword>
<evidence type="ECO:0000313" key="3">
    <source>
        <dbReference type="Proteomes" id="UP000032266"/>
    </source>
</evidence>
<dbReference type="KEGG" id="gsn:YC6258_03473"/>
<dbReference type="HOGENOM" id="CLU_2617050_0_0_6"/>
<name>A0A0C5VYM6_9GAMM</name>
<proteinExistence type="predicted"/>
<protein>
    <recommendedName>
        <fullName evidence="1">Transposase DDE domain-containing protein</fullName>
    </recommendedName>
</protein>
<dbReference type="Proteomes" id="UP000032266">
    <property type="component" value="Chromosome"/>
</dbReference>
<dbReference type="AlphaFoldDB" id="A0A0C5VYM6"/>
<gene>
    <name evidence="2" type="ORF">YC6258_03473</name>
</gene>
<evidence type="ECO:0000259" key="1">
    <source>
        <dbReference type="Pfam" id="PF13701"/>
    </source>
</evidence>